<protein>
    <submittedName>
        <fullName evidence="1">Uncharacterized protein</fullName>
    </submittedName>
</protein>
<dbReference type="EMBL" id="CP029194">
    <property type="protein sequence ID" value="QES23734.1"/>
    <property type="molecule type" value="Genomic_DNA"/>
</dbReference>
<name>A0A5P2AZQ3_STRVZ</name>
<gene>
    <name evidence="1" type="ORF">DEJ46_35245</name>
</gene>
<dbReference type="RefSeq" id="WP_150272918.1">
    <property type="nucleotide sequence ID" value="NZ_CP029194.1"/>
</dbReference>
<accession>A0A5P2AZQ3</accession>
<evidence type="ECO:0000313" key="1">
    <source>
        <dbReference type="EMBL" id="QES23734.1"/>
    </source>
</evidence>
<dbReference type="OrthoDB" id="3870503at2"/>
<dbReference type="Proteomes" id="UP000324106">
    <property type="component" value="Chromosome"/>
</dbReference>
<dbReference type="AlphaFoldDB" id="A0A5P2AZQ3"/>
<evidence type="ECO:0000313" key="2">
    <source>
        <dbReference type="Proteomes" id="UP000324106"/>
    </source>
</evidence>
<organism evidence="1 2">
    <name type="scientific">Streptomyces venezuelae</name>
    <dbReference type="NCBI Taxonomy" id="54571"/>
    <lineage>
        <taxon>Bacteria</taxon>
        <taxon>Bacillati</taxon>
        <taxon>Actinomycetota</taxon>
        <taxon>Actinomycetes</taxon>
        <taxon>Kitasatosporales</taxon>
        <taxon>Streptomycetaceae</taxon>
        <taxon>Streptomyces</taxon>
    </lineage>
</organism>
<reference evidence="1 2" key="1">
    <citation type="submission" date="2018-05" db="EMBL/GenBank/DDBJ databases">
        <title>Streptomyces venezuelae.</title>
        <authorList>
            <person name="Kim W."/>
            <person name="Lee N."/>
            <person name="Cho B.-K."/>
        </authorList>
    </citation>
    <scope>NUCLEOTIDE SEQUENCE [LARGE SCALE GENOMIC DNA]</scope>
    <source>
        <strain evidence="1 2">ATCC 15068</strain>
    </source>
</reference>
<sequence>MQLVLDPPRGVAPVRLGMTLDEAVAAVSAWGEPRVYGADAVRDFDLVSTEYHGIGFQAALERDHRVTAVTVWAPDEDEALDVQVLLDGLDVFRTPADEILAHAARNGRHVNDEDPEAPYVPGVTLAFTRATSQDVPRDATGLPIRFTSVLVADEKYRTAEPLRASGEAGA</sequence>
<proteinExistence type="predicted"/>